<name>A0A8A4TR33_SULCO</name>
<protein>
    <submittedName>
        <fullName evidence="2">DUF4287 domain-containing protein</fullName>
    </submittedName>
</protein>
<feature type="domain" description="DUF5655" evidence="1">
    <location>
        <begin position="81"/>
        <end position="188"/>
    </location>
</feature>
<dbReference type="Proteomes" id="UP000663929">
    <property type="component" value="Chromosome"/>
</dbReference>
<dbReference type="InterPro" id="IPR043714">
    <property type="entry name" value="DUF5655"/>
</dbReference>
<dbReference type="Pfam" id="PF14117">
    <property type="entry name" value="DUF4287"/>
    <property type="match status" value="1"/>
</dbReference>
<evidence type="ECO:0000313" key="3">
    <source>
        <dbReference type="Proteomes" id="UP000663929"/>
    </source>
</evidence>
<reference evidence="2" key="1">
    <citation type="submission" date="2021-03" db="EMBL/GenBank/DDBJ databases">
        <title>Acanthopleuribacteraceae sp. M133.</title>
        <authorList>
            <person name="Wang G."/>
        </authorList>
    </citation>
    <scope>NUCLEOTIDE SEQUENCE</scope>
    <source>
        <strain evidence="2">M133</strain>
    </source>
</reference>
<evidence type="ECO:0000313" key="2">
    <source>
        <dbReference type="EMBL" id="QTD51983.1"/>
    </source>
</evidence>
<dbReference type="RefSeq" id="WP_237382094.1">
    <property type="nucleotide sequence ID" value="NZ_CP071793.1"/>
</dbReference>
<organism evidence="2 3">
    <name type="scientific">Sulfidibacter corallicola</name>
    <dbReference type="NCBI Taxonomy" id="2818388"/>
    <lineage>
        <taxon>Bacteria</taxon>
        <taxon>Pseudomonadati</taxon>
        <taxon>Acidobacteriota</taxon>
        <taxon>Holophagae</taxon>
        <taxon>Acanthopleuribacterales</taxon>
        <taxon>Acanthopleuribacteraceae</taxon>
        <taxon>Sulfidibacter</taxon>
    </lineage>
</organism>
<keyword evidence="3" id="KW-1185">Reference proteome</keyword>
<dbReference type="EMBL" id="CP071793">
    <property type="protein sequence ID" value="QTD51983.1"/>
    <property type="molecule type" value="Genomic_DNA"/>
</dbReference>
<dbReference type="InterPro" id="IPR025629">
    <property type="entry name" value="DUF4287"/>
</dbReference>
<sequence>MAQSPEEMAAKMIENLQEKTGKTLEEWLAVTKTCGLEKHGQIVKWLKSEQGMTHGFASLVAHQYRASLEGSQPPAVENLVDLQYAGPKAGLRPIYDALVAKLAAFGDDLELSPKKSYVSLRRKKQFALVQPSTKTRVDVGINLKGMAPEGRLEASGSFNQMVSHRVRLTEVGHVDDELMGWLQKAYELAK</sequence>
<proteinExistence type="predicted"/>
<dbReference type="Pfam" id="PF18899">
    <property type="entry name" value="DUF5655"/>
    <property type="match status" value="1"/>
</dbReference>
<evidence type="ECO:0000259" key="1">
    <source>
        <dbReference type="Pfam" id="PF18899"/>
    </source>
</evidence>
<dbReference type="KEGG" id="scor:J3U87_05875"/>
<gene>
    <name evidence="2" type="ORF">J3U87_05875</name>
</gene>
<dbReference type="AlphaFoldDB" id="A0A8A4TR33"/>
<accession>A0A8A4TR33</accession>